<feature type="region of interest" description="Disordered" evidence="19">
    <location>
        <begin position="310"/>
        <end position="374"/>
    </location>
</feature>
<dbReference type="InterPro" id="IPR040089">
    <property type="entry name" value="RNF26_mRING-HC-C3HC5"/>
</dbReference>
<sequence length="440" mass="49868">MQAIVMLLNGLGWTLDMLLLLLDLNYFLVSSVVSVLFLTIRFIFNLPWTITNGILQLCESLYGFVFMVGDSSCSLVQTVLDVLWGCLAGLDSLKLIWNLLCHLLFRSRELFHRGLLNITVYVQTFHHNFWEALSITGSLAAYLVNSLVNICLIAIQNVLSAAMALWLSMVNVIFMGAELVIMLLSQFSNSAVAVSILLWTPCQLILDGFASLSRGVGIILYKHLYAILFFLLLTIICRIIFRPSPAVRQFQLKVIQMYRIALVLACSLLHCEFLRRVIAKSVQIIRMFRIYGTALVRGWNLRRTRIQNPPVRPATVQNPIRIREPNPVPAREQNPPLRPSQSSVPNSAQNTQPATHIPQASSAYKKRGEPSQDPWKLLKQQEESKKCVICQDENKTVLLLPCRHLCLCAACTQILLQQPVHQRNCPLCRQMILQTLNVYI</sequence>
<comment type="subcellular location">
    <subcellularLocation>
        <location evidence="2">Endoplasmic reticulum membrane</location>
        <topology evidence="2">Multi-pass membrane protein</topology>
    </subcellularLocation>
</comment>
<dbReference type="GO" id="GO:0008270">
    <property type="term" value="F:zinc ion binding"/>
    <property type="evidence" value="ECO:0007669"/>
    <property type="project" value="UniProtKB-KW"/>
</dbReference>
<feature type="transmembrane region" description="Helical" evidence="20">
    <location>
        <begin position="257"/>
        <end position="278"/>
    </location>
</feature>
<dbReference type="GO" id="GO:0016567">
    <property type="term" value="P:protein ubiquitination"/>
    <property type="evidence" value="ECO:0007669"/>
    <property type="project" value="TreeGrafter"/>
</dbReference>
<dbReference type="InterPro" id="IPR001841">
    <property type="entry name" value="Znf_RING"/>
</dbReference>
<keyword evidence="10" id="KW-0256">Endoplasmic reticulum</keyword>
<dbReference type="InterPro" id="IPR013083">
    <property type="entry name" value="Znf_RING/FYVE/PHD"/>
</dbReference>
<dbReference type="PANTHER" id="PTHR22696:SF1">
    <property type="entry name" value="E3 UBIQUITIN-PROTEIN LIGASE RNF26"/>
    <property type="match status" value="1"/>
</dbReference>
<feature type="transmembrane region" description="Helical" evidence="20">
    <location>
        <begin position="162"/>
        <end position="184"/>
    </location>
</feature>
<evidence type="ECO:0000256" key="10">
    <source>
        <dbReference type="ARBA" id="ARBA00022824"/>
    </source>
</evidence>
<dbReference type="EC" id="2.3.2.27" evidence="4"/>
<dbReference type="GO" id="GO:0006511">
    <property type="term" value="P:ubiquitin-dependent protein catabolic process"/>
    <property type="evidence" value="ECO:0007669"/>
    <property type="project" value="TreeGrafter"/>
</dbReference>
<evidence type="ECO:0000256" key="11">
    <source>
        <dbReference type="ARBA" id="ARBA00022833"/>
    </source>
</evidence>
<evidence type="ECO:0000256" key="16">
    <source>
        <dbReference type="ARBA" id="ARBA00067352"/>
    </source>
</evidence>
<dbReference type="GO" id="GO:0061630">
    <property type="term" value="F:ubiquitin protein ligase activity"/>
    <property type="evidence" value="ECO:0007669"/>
    <property type="project" value="UniProtKB-EC"/>
</dbReference>
<evidence type="ECO:0000256" key="17">
    <source>
        <dbReference type="ARBA" id="ARBA00075536"/>
    </source>
</evidence>
<evidence type="ECO:0000256" key="3">
    <source>
        <dbReference type="ARBA" id="ARBA00004906"/>
    </source>
</evidence>
<keyword evidence="7" id="KW-0479">Metal-binding</keyword>
<keyword evidence="9" id="KW-0833">Ubl conjugation pathway</keyword>
<keyword evidence="6 20" id="KW-0812">Transmembrane</keyword>
<reference evidence="23" key="1">
    <citation type="journal article" date="2016" name="Nature">
        <title>Genome evolution in the allotetraploid frog Xenopus laevis.</title>
        <authorList>
            <person name="Session A.M."/>
            <person name="Uno Y."/>
            <person name="Kwon T."/>
            <person name="Chapman J.A."/>
            <person name="Toyoda A."/>
            <person name="Takahashi S."/>
            <person name="Fukui A."/>
            <person name="Hikosaka A."/>
            <person name="Suzuki A."/>
            <person name="Kondo M."/>
            <person name="van Heeringen S.J."/>
            <person name="Quigley I."/>
            <person name="Heinz S."/>
            <person name="Ogino H."/>
            <person name="Ochi H."/>
            <person name="Hellsten U."/>
            <person name="Lyons J.B."/>
            <person name="Simakov O."/>
            <person name="Putnam N."/>
            <person name="Stites J."/>
            <person name="Kuroki Y."/>
            <person name="Tanaka T."/>
            <person name="Michiue T."/>
            <person name="Watanabe M."/>
            <person name="Bogdanovic O."/>
            <person name="Lister R."/>
            <person name="Georgiou G."/>
            <person name="Paranjpe S.S."/>
            <person name="van Kruijsbergen I."/>
            <person name="Shu S."/>
            <person name="Carlson J."/>
            <person name="Kinoshita T."/>
            <person name="Ohta Y."/>
            <person name="Mawaribuchi S."/>
            <person name="Jenkins J."/>
            <person name="Grimwood J."/>
            <person name="Schmutz J."/>
            <person name="Mitros T."/>
            <person name="Mozaffari S.V."/>
            <person name="Suzuki Y."/>
            <person name="Haramoto Y."/>
            <person name="Yamamoto T.S."/>
            <person name="Takagi C."/>
            <person name="Heald R."/>
            <person name="Miller K."/>
            <person name="Haudenschild C."/>
            <person name="Kitzman J."/>
            <person name="Nakayama T."/>
            <person name="Izutsu Y."/>
            <person name="Robert J."/>
            <person name="Fortriede J."/>
            <person name="Burns K."/>
            <person name="Lotay V."/>
            <person name="Karimi K."/>
            <person name="Yasuoka Y."/>
            <person name="Dichmann D.S."/>
            <person name="Flajnik M.F."/>
            <person name="Houston D.W."/>
            <person name="Shendure J."/>
            <person name="DuPasquier L."/>
            <person name="Vize P.D."/>
            <person name="Zorn A.M."/>
            <person name="Ito M."/>
            <person name="Marcotte E.M."/>
            <person name="Wallingford J.B."/>
            <person name="Ito Y."/>
            <person name="Asashima M."/>
            <person name="Ueno N."/>
            <person name="Matsuda Y."/>
            <person name="Veenstra G.J."/>
            <person name="Fujiyama A."/>
            <person name="Harland R.M."/>
            <person name="Taira M."/>
            <person name="Rokhsar D.S."/>
        </authorList>
    </citation>
    <scope>NUCLEOTIDE SEQUENCE [LARGE SCALE GENOMIC DNA]</scope>
    <source>
        <strain evidence="23">J</strain>
    </source>
</reference>
<dbReference type="CDD" id="cd16788">
    <property type="entry name" value="mRING-HC-C3HC5_RNF26"/>
    <property type="match status" value="1"/>
</dbReference>
<dbReference type="GO" id="GO:0005789">
    <property type="term" value="C:endoplasmic reticulum membrane"/>
    <property type="evidence" value="ECO:0007669"/>
    <property type="project" value="UniProtKB-SubCell"/>
</dbReference>
<keyword evidence="8 18" id="KW-0863">Zinc-finger</keyword>
<feature type="domain" description="RING-type" evidence="21">
    <location>
        <begin position="387"/>
        <end position="429"/>
    </location>
</feature>
<evidence type="ECO:0000313" key="23">
    <source>
        <dbReference type="Proteomes" id="UP000694892"/>
    </source>
</evidence>
<evidence type="ECO:0000256" key="13">
    <source>
        <dbReference type="ARBA" id="ARBA00023136"/>
    </source>
</evidence>
<feature type="compositionally biased region" description="Polar residues" evidence="19">
    <location>
        <begin position="339"/>
        <end position="362"/>
    </location>
</feature>
<evidence type="ECO:0000256" key="20">
    <source>
        <dbReference type="SAM" id="Phobius"/>
    </source>
</evidence>
<dbReference type="AlphaFoldDB" id="A0A974HC23"/>
<dbReference type="PROSITE" id="PS50089">
    <property type="entry name" value="ZF_RING_2"/>
    <property type="match status" value="1"/>
</dbReference>
<evidence type="ECO:0000259" key="21">
    <source>
        <dbReference type="PROSITE" id="PS50089"/>
    </source>
</evidence>
<evidence type="ECO:0000256" key="9">
    <source>
        <dbReference type="ARBA" id="ARBA00022786"/>
    </source>
</evidence>
<proteinExistence type="predicted"/>
<protein>
    <recommendedName>
        <fullName evidence="16">E3 ubiquitin-protein ligase RNF26</fullName>
        <ecNumber evidence="4">2.3.2.27</ecNumber>
    </recommendedName>
    <alternativeName>
        <fullName evidence="17">RING finger protein 26</fullName>
    </alternativeName>
</protein>
<evidence type="ECO:0000256" key="15">
    <source>
        <dbReference type="ARBA" id="ARBA00063040"/>
    </source>
</evidence>
<evidence type="ECO:0000256" key="18">
    <source>
        <dbReference type="PROSITE-ProRule" id="PRU00175"/>
    </source>
</evidence>
<dbReference type="KEGG" id="xla:100037018"/>
<comment type="pathway">
    <text evidence="3">Protein modification; protein ubiquitination.</text>
</comment>
<keyword evidence="12 20" id="KW-1133">Transmembrane helix</keyword>
<evidence type="ECO:0000256" key="5">
    <source>
        <dbReference type="ARBA" id="ARBA00022679"/>
    </source>
</evidence>
<feature type="transmembrane region" description="Helical" evidence="20">
    <location>
        <begin position="224"/>
        <end position="241"/>
    </location>
</feature>
<dbReference type="FunFam" id="3.30.40.10:FF:000387">
    <property type="entry name" value="RING finger protein 26"/>
    <property type="match status" value="1"/>
</dbReference>
<organism evidence="22 23">
    <name type="scientific">Xenopus laevis</name>
    <name type="common">African clawed frog</name>
    <dbReference type="NCBI Taxonomy" id="8355"/>
    <lineage>
        <taxon>Eukaryota</taxon>
        <taxon>Metazoa</taxon>
        <taxon>Chordata</taxon>
        <taxon>Craniata</taxon>
        <taxon>Vertebrata</taxon>
        <taxon>Euteleostomi</taxon>
        <taxon>Amphibia</taxon>
        <taxon>Batrachia</taxon>
        <taxon>Anura</taxon>
        <taxon>Pipoidea</taxon>
        <taxon>Pipidae</taxon>
        <taxon>Xenopodinae</taxon>
        <taxon>Xenopus</taxon>
        <taxon>Xenopus</taxon>
    </lineage>
</organism>
<dbReference type="Pfam" id="PF13920">
    <property type="entry name" value="zf-C3HC4_3"/>
    <property type="match status" value="1"/>
</dbReference>
<evidence type="ECO:0000313" key="22">
    <source>
        <dbReference type="EMBL" id="OCT72410.1"/>
    </source>
</evidence>
<evidence type="ECO:0000256" key="6">
    <source>
        <dbReference type="ARBA" id="ARBA00022692"/>
    </source>
</evidence>
<dbReference type="OMA" id="QIMVPAR"/>
<feature type="transmembrane region" description="Helical" evidence="20">
    <location>
        <begin position="132"/>
        <end position="155"/>
    </location>
</feature>
<comment type="function">
    <text evidence="14">E3 ubiquitin-protein ligase that plays a key role in endosome organization by retaining vesicles in the perinuclear cloud. Acts as a platform for perinuclear positioning of the endosomal system by mediating ubiquitination of SQSTM1 through interaction with the ubiquitin conjugating enzyme UBE2J1. Ubiquitinated SQSTM1 attracts specific vesicle-associated adapters, forming a molecular bridge that restrains cognate vesicles in the perinuclear region and organizes the endosomal pathway for efficient cargo transport. Also acts as a regulator of type I interferon production in response to viral infection by mediating the formation of 'Lys-11'-linked polyubiquitin chains on TMEM173/STING, leading to stabilize TMEM173/STING. Also required to limit type I interferon response by promoting autophagic degradation of IRF3.</text>
</comment>
<dbReference type="Proteomes" id="UP000694892">
    <property type="component" value="Chromosome 7L"/>
</dbReference>
<comment type="catalytic activity">
    <reaction evidence="1">
        <text>S-ubiquitinyl-[E2 ubiquitin-conjugating enzyme]-L-cysteine + [acceptor protein]-L-lysine = [E2 ubiquitin-conjugating enzyme]-L-cysteine + N(6)-ubiquitinyl-[acceptor protein]-L-lysine.</text>
        <dbReference type="EC" id="2.3.2.27"/>
    </reaction>
</comment>
<keyword evidence="11" id="KW-0862">Zinc</keyword>
<dbReference type="EMBL" id="CM004478">
    <property type="protein sequence ID" value="OCT72410.1"/>
    <property type="molecule type" value="Genomic_DNA"/>
</dbReference>
<feature type="transmembrane region" description="Helical" evidence="20">
    <location>
        <begin position="20"/>
        <end position="44"/>
    </location>
</feature>
<evidence type="ECO:0000256" key="4">
    <source>
        <dbReference type="ARBA" id="ARBA00012483"/>
    </source>
</evidence>
<keyword evidence="13 20" id="KW-0472">Membrane</keyword>
<dbReference type="SUPFAM" id="SSF57850">
    <property type="entry name" value="RING/U-box"/>
    <property type="match status" value="1"/>
</dbReference>
<accession>A0A974HC23</accession>
<feature type="transmembrane region" description="Helical" evidence="20">
    <location>
        <begin position="190"/>
        <end position="212"/>
    </location>
</feature>
<dbReference type="Gene3D" id="3.30.40.10">
    <property type="entry name" value="Zinc/RING finger domain, C3HC4 (zinc finger)"/>
    <property type="match status" value="1"/>
</dbReference>
<evidence type="ECO:0000256" key="14">
    <source>
        <dbReference type="ARBA" id="ARBA00057605"/>
    </source>
</evidence>
<dbReference type="OrthoDB" id="1711136at2759"/>
<evidence type="ECO:0000256" key="12">
    <source>
        <dbReference type="ARBA" id="ARBA00022989"/>
    </source>
</evidence>
<name>A0A974HC23_XENLA</name>
<evidence type="ECO:0000256" key="8">
    <source>
        <dbReference type="ARBA" id="ARBA00022771"/>
    </source>
</evidence>
<evidence type="ECO:0000256" key="7">
    <source>
        <dbReference type="ARBA" id="ARBA00022723"/>
    </source>
</evidence>
<gene>
    <name evidence="22" type="ORF">XELAEV_18035390mg</name>
</gene>
<evidence type="ECO:0000256" key="2">
    <source>
        <dbReference type="ARBA" id="ARBA00004477"/>
    </source>
</evidence>
<comment type="subunit">
    <text evidence="15">Interacts with INCA1. Interacts with TMEM43, ENDOD1, TMEM33 and TMED1 to form a complex capable of modulating innate immune signaling through the cGAS-STING pathway. Interacts with UBE2J1; this interaction is important for SQSTM1 ubiquitination.</text>
</comment>
<dbReference type="PANTHER" id="PTHR22696">
    <property type="entry name" value="E3 UBIQUITIN-PROTEIN LIGASE RNF26"/>
    <property type="match status" value="1"/>
</dbReference>
<keyword evidence="5" id="KW-0808">Transferase</keyword>
<evidence type="ECO:0000256" key="1">
    <source>
        <dbReference type="ARBA" id="ARBA00000900"/>
    </source>
</evidence>
<evidence type="ECO:0000256" key="19">
    <source>
        <dbReference type="SAM" id="MobiDB-lite"/>
    </source>
</evidence>